<evidence type="ECO:0000256" key="1">
    <source>
        <dbReference type="SAM" id="MobiDB-lite"/>
    </source>
</evidence>
<feature type="region of interest" description="Disordered" evidence="1">
    <location>
        <begin position="39"/>
        <end position="58"/>
    </location>
</feature>
<sequence length="726" mass="80478">MKCGKNKNKEIFVKQDSCIGWDHSSSTSEFSPFAAFGCSQSSQQDKNTTSRPSTSSMKHTTISFSAPAASPDNVSHVVLLPKNVNKRKRKMLPCPRCDFTFRSVASRDEHLVIHSLEDDFNRIHGIVSNSNHADFDDFVQPKSPHPTPLPKKSKSLVVNEPASTSLTHQAHSAAPDSAASSSLVCDFCDKRGFPSRKALRYHYFRIHGQPMRKIVCPEQGCQASFVSKQWTSMKGSLIKHLRFVHRVSIATCLFQCDICHTSFSGKPKEHSCFTSDDQPIVLAIQQELQCPHCHATPHSAIQAQEALEKENKSLGVPCIRHSTRLVSEASQILAPPVADVPLIDAAPPPSEHEDEPLFHFAPIFQDILACDPSHDCAQLLSDAYCQLITEASSLALPNQSVPVPFSQARPLNIEDPQQCQRLYKRNRRRAIREIQKNVGERCSIPPNDVAAYFSAIWRTSTSDSGFYSAPSSEREEVLNLPLSVAEVLTAFRSCENTAPGPDRLTYNHWRSIDPRATILTRLFNCCLHIRLIPDEWKQSTTILLPKAGDPSSLTNWRPIALGNTAYKAIQGDAAEHRVLAFADDLVLLADSADQLQAQLNHVNDLLHRISLSLNPAKCKSLHICAGVPAGVRNTSFSINGLPIPAMAEFDHARFLGKPVGFNACPDYSTINDMSELGMNILCSALAPWQRLDALKAFFFPATQFAMRTGQFKKLTGKRSTEWLGKR</sequence>
<dbReference type="SMART" id="SM00355">
    <property type="entry name" value="ZnF_C2H2"/>
    <property type="match status" value="3"/>
</dbReference>
<name>A0AAV4TRT2_9ARAC</name>
<dbReference type="Pfam" id="PF00078">
    <property type="entry name" value="RVT_1"/>
    <property type="match status" value="1"/>
</dbReference>
<evidence type="ECO:0000259" key="2">
    <source>
        <dbReference type="PROSITE" id="PS00028"/>
    </source>
</evidence>
<dbReference type="InterPro" id="IPR000477">
    <property type="entry name" value="RT_dom"/>
</dbReference>
<dbReference type="Proteomes" id="UP001054837">
    <property type="component" value="Unassembled WGS sequence"/>
</dbReference>
<evidence type="ECO:0000313" key="3">
    <source>
        <dbReference type="EMBL" id="GIY48216.1"/>
    </source>
</evidence>
<gene>
    <name evidence="3" type="primary">pol_1971</name>
    <name evidence="3" type="ORF">CDAR_493171</name>
</gene>
<keyword evidence="4" id="KW-1185">Reference proteome</keyword>
<dbReference type="AlphaFoldDB" id="A0AAV4TRT2"/>
<organism evidence="3 4">
    <name type="scientific">Caerostris darwini</name>
    <dbReference type="NCBI Taxonomy" id="1538125"/>
    <lineage>
        <taxon>Eukaryota</taxon>
        <taxon>Metazoa</taxon>
        <taxon>Ecdysozoa</taxon>
        <taxon>Arthropoda</taxon>
        <taxon>Chelicerata</taxon>
        <taxon>Arachnida</taxon>
        <taxon>Araneae</taxon>
        <taxon>Araneomorphae</taxon>
        <taxon>Entelegynae</taxon>
        <taxon>Araneoidea</taxon>
        <taxon>Araneidae</taxon>
        <taxon>Caerostris</taxon>
    </lineage>
</organism>
<feature type="domain" description="C2H2-type" evidence="2">
    <location>
        <begin position="94"/>
        <end position="114"/>
    </location>
</feature>
<dbReference type="Gene3D" id="3.30.160.60">
    <property type="entry name" value="Classic Zinc Finger"/>
    <property type="match status" value="1"/>
</dbReference>
<dbReference type="PANTHER" id="PTHR19446">
    <property type="entry name" value="REVERSE TRANSCRIPTASES"/>
    <property type="match status" value="1"/>
</dbReference>
<comment type="caution">
    <text evidence="3">The sequence shown here is derived from an EMBL/GenBank/DDBJ whole genome shotgun (WGS) entry which is preliminary data.</text>
</comment>
<dbReference type="InterPro" id="IPR013087">
    <property type="entry name" value="Znf_C2H2_type"/>
</dbReference>
<dbReference type="PROSITE" id="PS00028">
    <property type="entry name" value="ZINC_FINGER_C2H2_1"/>
    <property type="match status" value="1"/>
</dbReference>
<feature type="region of interest" description="Disordered" evidence="1">
    <location>
        <begin position="135"/>
        <end position="162"/>
    </location>
</feature>
<accession>A0AAV4TRT2</accession>
<reference evidence="3 4" key="1">
    <citation type="submission" date="2021-06" db="EMBL/GenBank/DDBJ databases">
        <title>Caerostris darwini draft genome.</title>
        <authorList>
            <person name="Kono N."/>
            <person name="Arakawa K."/>
        </authorList>
    </citation>
    <scope>NUCLEOTIDE SEQUENCE [LARGE SCALE GENOMIC DNA]</scope>
</reference>
<protein>
    <submittedName>
        <fullName evidence="3">Retrovirus-related Pol polyprotein from type-2 retrotransposable element R2DM</fullName>
    </submittedName>
</protein>
<dbReference type="EMBL" id="BPLQ01010072">
    <property type="protein sequence ID" value="GIY48216.1"/>
    <property type="molecule type" value="Genomic_DNA"/>
</dbReference>
<evidence type="ECO:0000313" key="4">
    <source>
        <dbReference type="Proteomes" id="UP001054837"/>
    </source>
</evidence>
<proteinExistence type="predicted"/>